<evidence type="ECO:0000313" key="21">
    <source>
        <dbReference type="EMBL" id="AGV19992.1"/>
    </source>
</evidence>
<keyword evidence="8" id="KW-1134">Transmembrane beta strand</keyword>
<dbReference type="PANTHER" id="PTHR40457">
    <property type="entry name" value="PHOSPHOLIPASE A1"/>
    <property type="match status" value="1"/>
</dbReference>
<evidence type="ECO:0000256" key="8">
    <source>
        <dbReference type="ARBA" id="ARBA00022452"/>
    </source>
</evidence>
<evidence type="ECO:0000256" key="11">
    <source>
        <dbReference type="ARBA" id="ARBA00022729"/>
    </source>
</evidence>
<keyword evidence="15 20" id="KW-0443">Lipid metabolism</keyword>
<evidence type="ECO:0000256" key="13">
    <source>
        <dbReference type="ARBA" id="ARBA00022837"/>
    </source>
</evidence>
<evidence type="ECO:0000256" key="18">
    <source>
        <dbReference type="PIRSR" id="PIRSR603187-1"/>
    </source>
</evidence>
<evidence type="ECO:0000256" key="5">
    <source>
        <dbReference type="ARBA" id="ARBA00013179"/>
    </source>
</evidence>
<feature type="binding site" description="in dimeric form" evidence="19">
    <location>
        <position position="170"/>
    </location>
    <ligand>
        <name>Ca(2+)</name>
        <dbReference type="ChEBI" id="CHEBI:29108"/>
        <label>1</label>
    </ligand>
</feature>
<evidence type="ECO:0000313" key="22">
    <source>
        <dbReference type="Proteomes" id="UP000016714"/>
    </source>
</evidence>
<evidence type="ECO:0000256" key="20">
    <source>
        <dbReference type="RuleBase" id="RU366027"/>
    </source>
</evidence>
<evidence type="ECO:0000256" key="2">
    <source>
        <dbReference type="ARBA" id="ARBA00001604"/>
    </source>
</evidence>
<comment type="similarity">
    <text evidence="3 20">Belongs to the phospholipase A1 family.</text>
</comment>
<keyword evidence="16" id="KW-0472">Membrane</keyword>
<dbReference type="AlphaFoldDB" id="A0A2I3CQQ2"/>
<name>A0A2I3CQQ2_VIBAX</name>
<reference evidence="21 22" key="1">
    <citation type="journal article" date="2015" name="Genome Announc.">
        <title>Complete genome sequence of Vibrio alginolyticus ATCC 17749.</title>
        <authorList>
            <person name="Liu X.F."/>
            <person name="Cao Y."/>
            <person name="Zhang H.L."/>
            <person name="Chen Y.J."/>
            <person name="Hu C.J."/>
        </authorList>
    </citation>
    <scope>NUCLEOTIDE SEQUENCE [LARGE SCALE GENOMIC DNA]</scope>
    <source>
        <strain evidence="22">ATCC 17749 / DSM 2171 / NBRC 15630 / NCIMB 1903 / NCTC 12160 / XII-53</strain>
    </source>
</reference>
<sequence length="342" mass="39011">MASKVAGISILSLLAAPVAMGETASAYDLCLLDKIKQSKGEETIKSIRAQCELDTVTSTVPADPEIEEPEELQESLVDKRLESERENAFEPFSLVAHRVNYILPFTYSDRVNKRAYADTKYGDELRKEEAEFQISFKVPMNYDDLLFDGDGLFFGMTLKSFWQVYTGAASRPFRETNYRPELFYYTPTDWKPLDGSTWLGFGIEHESNGQRQELSRSWNRVYANLTFAKDNFAVSIQPWWRIPEDEKTSPNDPKGDDNPDIEDYMGHFELSSAYKWNGYEFTFLGRQNFQTHKGFAELGVSFPIWGKVQGYAQYSAGYGKSLIDYDHNQQRIGVGIAINGVL</sequence>
<dbReference type="HOGENOM" id="CLU_045813_2_1_6"/>
<dbReference type="GO" id="GO:0009279">
    <property type="term" value="C:cell outer membrane"/>
    <property type="evidence" value="ECO:0007669"/>
    <property type="project" value="UniProtKB-SubCell"/>
</dbReference>
<comment type="catalytic activity">
    <reaction evidence="2 20">
        <text>a 1,2-diacyl-sn-glycero-3-phosphocholine + H2O = a 1-acyl-sn-glycero-3-phosphocholine + a fatty acid + H(+)</text>
        <dbReference type="Rhea" id="RHEA:15801"/>
        <dbReference type="ChEBI" id="CHEBI:15377"/>
        <dbReference type="ChEBI" id="CHEBI:15378"/>
        <dbReference type="ChEBI" id="CHEBI:28868"/>
        <dbReference type="ChEBI" id="CHEBI:57643"/>
        <dbReference type="ChEBI" id="CHEBI:58168"/>
        <dbReference type="EC" id="3.1.1.4"/>
    </reaction>
</comment>
<dbReference type="PRINTS" id="PR01486">
    <property type="entry name" value="PHPHLIPASEA1"/>
</dbReference>
<keyword evidence="11 20" id="KW-0732">Signal</keyword>
<evidence type="ECO:0000256" key="16">
    <source>
        <dbReference type="ARBA" id="ARBA00023136"/>
    </source>
</evidence>
<organism evidence="21 22">
    <name type="scientific">Vibrio alginolyticus (strain ATCC 17749 / DSM 2171 / NBRC 15630 / NCIMB 1903 / NCTC 12160 / XII-53)</name>
    <dbReference type="NCBI Taxonomy" id="1219076"/>
    <lineage>
        <taxon>Bacteria</taxon>
        <taxon>Pseudomonadati</taxon>
        <taxon>Pseudomonadota</taxon>
        <taxon>Gammaproteobacteria</taxon>
        <taxon>Vibrionales</taxon>
        <taxon>Vibrionaceae</taxon>
        <taxon>Vibrio</taxon>
    </lineage>
</organism>
<feature type="active site" description="Nucleophile" evidence="18">
    <location>
        <position position="207"/>
    </location>
</feature>
<evidence type="ECO:0000256" key="17">
    <source>
        <dbReference type="ARBA" id="ARBA00023237"/>
    </source>
</evidence>
<evidence type="ECO:0000256" key="6">
    <source>
        <dbReference type="ARBA" id="ARBA00013278"/>
    </source>
</evidence>
<evidence type="ECO:0000256" key="9">
    <source>
        <dbReference type="ARBA" id="ARBA00022692"/>
    </source>
</evidence>
<comment type="catalytic activity">
    <reaction evidence="1 20">
        <text>a 1,2-diacyl-sn-glycero-3-phosphocholine + H2O = a 2-acyl-sn-glycero-3-phosphocholine + a fatty acid + H(+)</text>
        <dbReference type="Rhea" id="RHEA:18689"/>
        <dbReference type="ChEBI" id="CHEBI:15377"/>
        <dbReference type="ChEBI" id="CHEBI:15378"/>
        <dbReference type="ChEBI" id="CHEBI:28868"/>
        <dbReference type="ChEBI" id="CHEBI:57643"/>
        <dbReference type="ChEBI" id="CHEBI:57875"/>
        <dbReference type="EC" id="3.1.1.32"/>
    </reaction>
</comment>
<dbReference type="PANTHER" id="PTHR40457:SF1">
    <property type="entry name" value="PHOSPHOLIPASE A1"/>
    <property type="match status" value="1"/>
</dbReference>
<keyword evidence="9" id="KW-0812">Transmembrane</keyword>
<evidence type="ECO:0000256" key="1">
    <source>
        <dbReference type="ARBA" id="ARBA00000111"/>
    </source>
</evidence>
<dbReference type="CDD" id="cd00541">
    <property type="entry name" value="OMPLA"/>
    <property type="match status" value="1"/>
</dbReference>
<proteinExistence type="inferred from homology"/>
<dbReference type="Pfam" id="PF02253">
    <property type="entry name" value="PLA1"/>
    <property type="match status" value="1"/>
</dbReference>
<evidence type="ECO:0000256" key="14">
    <source>
        <dbReference type="ARBA" id="ARBA00022963"/>
    </source>
</evidence>
<evidence type="ECO:0000256" key="19">
    <source>
        <dbReference type="PIRSR" id="PIRSR603187-2"/>
    </source>
</evidence>
<evidence type="ECO:0000256" key="4">
    <source>
        <dbReference type="ARBA" id="ARBA00011702"/>
    </source>
</evidence>
<keyword evidence="17 20" id="KW-0998">Cell outer membrane</keyword>
<evidence type="ECO:0000256" key="10">
    <source>
        <dbReference type="ARBA" id="ARBA00022723"/>
    </source>
</evidence>
<dbReference type="KEGG" id="vag:N646_4183"/>
<dbReference type="EMBL" id="CP006719">
    <property type="protein sequence ID" value="AGV19992.1"/>
    <property type="molecule type" value="Genomic_DNA"/>
</dbReference>
<feature type="binding site" description="in dimeric form" evidence="19">
    <location>
        <position position="215"/>
    </location>
    <ligand>
        <name>Ca(2+)</name>
        <dbReference type="ChEBI" id="CHEBI:29108"/>
        <label>1</label>
    </ligand>
</feature>
<feature type="binding site" description="in dimeric form" evidence="19">
    <location>
        <position position="257"/>
    </location>
    <ligand>
        <name>Ca(2+)</name>
        <dbReference type="ChEBI" id="CHEBI:29108"/>
        <label>1</label>
    </ligand>
</feature>
<dbReference type="SUPFAM" id="SSF56931">
    <property type="entry name" value="Outer membrane phospholipase A (OMPLA)"/>
    <property type="match status" value="1"/>
</dbReference>
<feature type="active site" description="Proton acceptor" evidence="18">
    <location>
        <position position="205"/>
    </location>
</feature>
<protein>
    <recommendedName>
        <fullName evidence="7 20">Phospholipase A1</fullName>
        <ecNumber evidence="5 20">3.1.1.32</ecNumber>
        <ecNumber evidence="6 20">3.1.1.4</ecNumber>
    </recommendedName>
    <alternativeName>
        <fullName evidence="20">Phosphatidylcholine 1-acylhydrolase</fullName>
    </alternativeName>
</protein>
<dbReference type="GO" id="GO:0004623">
    <property type="term" value="F:phospholipase A2 activity"/>
    <property type="evidence" value="ECO:0007669"/>
    <property type="project" value="UniProtKB-EC"/>
</dbReference>
<dbReference type="Proteomes" id="UP000016714">
    <property type="component" value="Chromosome 2"/>
</dbReference>
<dbReference type="EC" id="3.1.1.4" evidence="6 20"/>
<feature type="signal peptide" evidence="20">
    <location>
        <begin position="1"/>
        <end position="21"/>
    </location>
</feature>
<dbReference type="InterPro" id="IPR036541">
    <property type="entry name" value="PLipase_A1_sf"/>
</dbReference>
<keyword evidence="13 19" id="KW-0106">Calcium</keyword>
<accession>A0A2I3CQQ2</accession>
<comment type="cofactor">
    <cofactor evidence="20">
        <name>Ca(2+)</name>
        <dbReference type="ChEBI" id="CHEBI:29108"/>
    </cofactor>
    <text evidence="20">Binds 1 Ca(2+) ion per monomer. In the dimeric form the Ca(2+) is bound by different amino acids with binding of each Ca(2+) shared with ligands coming from each monomer. The Ca(2+) ion may have a role in catalysis.</text>
</comment>
<evidence type="ECO:0000256" key="7">
    <source>
        <dbReference type="ARBA" id="ARBA00021726"/>
    </source>
</evidence>
<keyword evidence="14 20" id="KW-0442">Lipid degradation</keyword>
<dbReference type="EC" id="3.1.1.32" evidence="5 20"/>
<comment type="subunit">
    <text evidence="4 20">Homodimer; dimerization is reversible, and the dimeric form is the active one.</text>
</comment>
<gene>
    <name evidence="21" type="ORF">N646_4183</name>
</gene>
<dbReference type="Gene3D" id="2.40.230.10">
    <property type="entry name" value="Phospholipase A1"/>
    <property type="match status" value="1"/>
</dbReference>
<evidence type="ECO:0000256" key="12">
    <source>
        <dbReference type="ARBA" id="ARBA00022801"/>
    </source>
</evidence>
<comment type="subcellular location">
    <subcellularLocation>
        <location evidence="20">Cell outer membrane</location>
        <topology evidence="20">Multi-pass membrane protein</topology>
    </subcellularLocation>
    <text evidence="20">One of the very few enzymes located there.</text>
</comment>
<dbReference type="GO" id="GO:0005509">
    <property type="term" value="F:calcium ion binding"/>
    <property type="evidence" value="ECO:0007669"/>
    <property type="project" value="TreeGrafter"/>
</dbReference>
<comment type="function">
    <text evidence="20">Hydrolysis of phosphatidylcholine with phospholipase A2 (EC 3.1.1.4) and phospholipase A1 (EC 3.1.1.32) activities.</text>
</comment>
<dbReference type="RefSeq" id="WP_017820977.1">
    <property type="nucleotide sequence ID" value="NC_022359.1"/>
</dbReference>
<keyword evidence="12 20" id="KW-0378">Hydrolase</keyword>
<keyword evidence="10 19" id="KW-0479">Metal-binding</keyword>
<dbReference type="GO" id="GO:0016042">
    <property type="term" value="P:lipid catabolic process"/>
    <property type="evidence" value="ECO:0007669"/>
    <property type="project" value="UniProtKB-KW"/>
</dbReference>
<feature type="chain" id="PRO_5019612815" description="Phospholipase A1" evidence="20">
    <location>
        <begin position="22"/>
        <end position="342"/>
    </location>
</feature>
<evidence type="ECO:0000256" key="3">
    <source>
        <dbReference type="ARBA" id="ARBA00010525"/>
    </source>
</evidence>
<dbReference type="GO" id="GO:0008970">
    <property type="term" value="F:phospholipase A1 activity"/>
    <property type="evidence" value="ECO:0007669"/>
    <property type="project" value="UniProtKB-EC"/>
</dbReference>
<dbReference type="InterPro" id="IPR003187">
    <property type="entry name" value="PLipase_A1"/>
</dbReference>
<evidence type="ECO:0000256" key="15">
    <source>
        <dbReference type="ARBA" id="ARBA00023098"/>
    </source>
</evidence>